<reference evidence="1" key="1">
    <citation type="submission" date="2023-10" db="EMBL/GenBank/DDBJ databases">
        <title>Amphibacter perezi, gen. nov., sp. nov. a novel taxa of the family Comamonadaceae, class Betaproteobacteria isolated from the skin microbiota of Pelophylax perezi from different populations.</title>
        <authorList>
            <person name="Costa S."/>
            <person name="Proenca D.N."/>
            <person name="Lopes I."/>
            <person name="Morais P.V."/>
        </authorList>
    </citation>
    <scope>NUCLEOTIDE SEQUENCE</scope>
    <source>
        <strain evidence="1">SL12-8</strain>
    </source>
</reference>
<sequence length="187" mass="19815">MKANANTSSFAPNRPGHEPLKPFHLKQQRALAVAVLLLGLGLGAGAAMIAPESGYAGIGSNFLPWVVSAALVLCGVLLCLQAWRGGFQHLEEPSGAERPDWHAWAWVSAGIGLNALLMVKLGFVLSCLLCFVLAVRGLRIAEGKPAGHVAQTLKDTVTGLCLTAPVFWLFTLLLGINLPSLTGTRWL</sequence>
<comment type="caution">
    <text evidence="1">The sequence shown here is derived from an EMBL/GenBank/DDBJ whole genome shotgun (WGS) entry which is preliminary data.</text>
</comment>
<dbReference type="EMBL" id="JAWDIE010000008">
    <property type="protein sequence ID" value="MEJ7138051.1"/>
    <property type="molecule type" value="Genomic_DNA"/>
</dbReference>
<proteinExistence type="predicted"/>
<gene>
    <name evidence="1" type="ORF">RV045_06355</name>
</gene>
<name>A0ACC6P1F0_9BURK</name>
<evidence type="ECO:0000313" key="1">
    <source>
        <dbReference type="EMBL" id="MEJ7138051.1"/>
    </source>
</evidence>
<protein>
    <submittedName>
        <fullName evidence="1">Tripartite tricarboxylate transporter TctB family protein</fullName>
    </submittedName>
</protein>
<accession>A0ACC6P1F0</accession>
<keyword evidence="2" id="KW-1185">Reference proteome</keyword>
<dbReference type="Proteomes" id="UP001364695">
    <property type="component" value="Unassembled WGS sequence"/>
</dbReference>
<evidence type="ECO:0000313" key="2">
    <source>
        <dbReference type="Proteomes" id="UP001364695"/>
    </source>
</evidence>
<organism evidence="1 2">
    <name type="scientific">Amphibiibacter pelophylacis</name>
    <dbReference type="NCBI Taxonomy" id="1799477"/>
    <lineage>
        <taxon>Bacteria</taxon>
        <taxon>Pseudomonadati</taxon>
        <taxon>Pseudomonadota</taxon>
        <taxon>Betaproteobacteria</taxon>
        <taxon>Burkholderiales</taxon>
        <taxon>Sphaerotilaceae</taxon>
        <taxon>Amphibiibacter</taxon>
    </lineage>
</organism>